<dbReference type="AlphaFoldDB" id="A0A1B9FRY9"/>
<feature type="repeat" description="PPR" evidence="2">
    <location>
        <begin position="765"/>
        <end position="799"/>
    </location>
</feature>
<evidence type="ECO:0000256" key="1">
    <source>
        <dbReference type="ARBA" id="ARBA00007626"/>
    </source>
</evidence>
<feature type="region of interest" description="Disordered" evidence="3">
    <location>
        <begin position="50"/>
        <end position="141"/>
    </location>
</feature>
<feature type="compositionally biased region" description="Polar residues" evidence="3">
    <location>
        <begin position="79"/>
        <end position="93"/>
    </location>
</feature>
<dbReference type="EMBL" id="CP144543">
    <property type="protein sequence ID" value="WVW82708.1"/>
    <property type="molecule type" value="Genomic_DNA"/>
</dbReference>
<evidence type="ECO:0000313" key="5">
    <source>
        <dbReference type="EMBL" id="WVW82708.1"/>
    </source>
</evidence>
<reference evidence="4" key="3">
    <citation type="submission" date="2016-07" db="EMBL/GenBank/DDBJ databases">
        <title>Evolution of pathogenesis and genome organization in the Tremellales.</title>
        <authorList>
            <person name="Cuomo C."/>
            <person name="Litvintseva A."/>
            <person name="Heitman J."/>
            <person name="Chen Y."/>
            <person name="Sun S."/>
            <person name="Springer D."/>
            <person name="Dromer F."/>
            <person name="Young S."/>
            <person name="Zeng Q."/>
            <person name="Chapman S."/>
            <person name="Gujja S."/>
            <person name="Saif S."/>
            <person name="Birren B."/>
        </authorList>
    </citation>
    <scope>NUCLEOTIDE SEQUENCE</scope>
    <source>
        <strain evidence="4">CBS 10118</strain>
    </source>
</reference>
<evidence type="ECO:0000313" key="6">
    <source>
        <dbReference type="Proteomes" id="UP000092730"/>
    </source>
</evidence>
<dbReference type="KEGG" id="kbi:30213609"/>
<comment type="similarity">
    <text evidence="1">Belongs to the PPR family. P subfamily.</text>
</comment>
<feature type="repeat" description="PPR" evidence="2">
    <location>
        <begin position="624"/>
        <end position="658"/>
    </location>
</feature>
<dbReference type="EMBL" id="KV700382">
    <property type="protein sequence ID" value="OCF21531.1"/>
    <property type="molecule type" value="Genomic_DNA"/>
</dbReference>
<dbReference type="STRING" id="1296100.A0A1B9FRY9"/>
<feature type="compositionally biased region" description="Basic and acidic residues" evidence="3">
    <location>
        <begin position="95"/>
        <end position="109"/>
    </location>
</feature>
<dbReference type="VEuPathDB" id="FungiDB:I302_09210"/>
<name>A0A1B9FRY9_9TREE</name>
<protein>
    <recommendedName>
        <fullName evidence="7">Pentatricopeptide repeat protein</fullName>
    </recommendedName>
</protein>
<sequence>MPPPPLPLAARSRALAPHPSTTTLSHVLGLVQNGYLDKASRVAVAQIRRSSGVASSHPGSSSIGSSKPSSTSLERRSMSQRQNFRTYSASAAQTVDHDDQEYHSSRHPSDPSTYHQFALPPSERPRRTRYPSPNPTQSFRDQAITKDKKYFVAFDYPDSWSHLPEDFYSRLYNGAFQSASHFSHDFELKSFETRHLGSIGNLLGVFALFRDTAEHADWVWLSGKLNRLSDIIDNVKPPPRQRGLKSLICSVRGYALAFTGDSDKAKEVLGNLQHFDSHNPGNALPTSYSIAALAYVEMGEWDSAMRRMRGAIDRAVQRITSNDSNHLRQDCDYPSFDFDLLKSYEGLVLDNSRNEDLVELVKSASYSVRKFLLNSTQRDHPFSMNLTKLLLDSLTRIASPVEWWTDRFNEDPSSNTRTLGVFLFIAITRDRTKIQEAINLLDIFIANGTSVPTSAAINLCSLLVTESTTDAWKLYQRICQEYPNFTHRALSQAMRLAGQAGWVEEEQRLWNQISTNYTPTAKDRLVAARFHSYRGRVADTLAMLETRVGPNFESKPAALEILFTAYINANNAQGAENILKQINNIEPRLYPYNALLQLYADQINVESAVRLFDELSNSSTLRPDIHSYTSLISLFAHRRDPINAENVFQAMVDAGIQPDAIAYAAVIDAKVETGEWVAALERYNKLPVQFKHDRSVSTAILKALVSLSSPLEHVMSVFRRITKPNRHTWALVIQNACDASEMEVARELYEEMDEQSRTNSGPSPDAYAFSILLHGYMRLGDGASARAVYDEMLSREVLPSSVTYGMIVKSFTEARGERSLEQAHDFAMNVSKQAKAGNIADRRHEKAMINQNIFSPLVVAHGRNQNFDMAQKYFELAQDGTGEQRESVHMYTQLMDVYRRAGDTGKVLDIWNKTFQLACDTTSFRTITSEKGEGGDQPPTSRINDNLLCIPLSIVLDSLSVAGKYFDVKRVWNEVQDAGFGFDAGNYNHLAVALARTGDVEGAFRVADQILLKRYEEIKYRKNEAMRESRRLKPLNIEQDQDQVYADLLDTEGEGGGMERLNFQDRPVEPFQGPPNRRHAFHSRSPFTAEARNDPTSELELKLLASWRPSDILWRPSLLTISVLDTAYAQLEDAKARRAWLPLSMSDENESEEGGAEGREGGERKKRTYGIVLPLFGGVPVRNHVTGQPHRKGPTELLKSINKRYSRLVGLIMFHRKKRMARKIRDRQGR</sequence>
<dbReference type="InterPro" id="IPR002885">
    <property type="entry name" value="PPR_rpt"/>
</dbReference>
<gene>
    <name evidence="4" type="ORF">I302_09210</name>
    <name evidence="5" type="ORF">I302_104719</name>
</gene>
<dbReference type="InterPro" id="IPR011990">
    <property type="entry name" value="TPR-like_helical_dom_sf"/>
</dbReference>
<proteinExistence type="inferred from homology"/>
<dbReference type="OrthoDB" id="185373at2759"/>
<dbReference type="Pfam" id="PF13041">
    <property type="entry name" value="PPR_2"/>
    <property type="match status" value="1"/>
</dbReference>
<dbReference type="Pfam" id="PF13812">
    <property type="entry name" value="PPR_3"/>
    <property type="match status" value="1"/>
</dbReference>
<feature type="compositionally biased region" description="Low complexity" evidence="3">
    <location>
        <begin position="50"/>
        <end position="72"/>
    </location>
</feature>
<reference evidence="5" key="4">
    <citation type="submission" date="2024-02" db="EMBL/GenBank/DDBJ databases">
        <title>Comparative genomics of Cryptococcus and Kwoniella reveals pathogenesis evolution and contrasting modes of karyotype evolution via chromosome fusion or intercentromeric recombination.</title>
        <authorList>
            <person name="Coelho M.A."/>
            <person name="David-Palma M."/>
            <person name="Shea T."/>
            <person name="Bowers K."/>
            <person name="McGinley-Smith S."/>
            <person name="Mohammad A.W."/>
            <person name="Gnirke A."/>
            <person name="Yurkov A.M."/>
            <person name="Nowrousian M."/>
            <person name="Sun S."/>
            <person name="Cuomo C.A."/>
            <person name="Heitman J."/>
        </authorList>
    </citation>
    <scope>NUCLEOTIDE SEQUENCE</scope>
    <source>
        <strain evidence="5">CBS 10118</strain>
    </source>
</reference>
<dbReference type="PROSITE" id="PS51375">
    <property type="entry name" value="PPR"/>
    <property type="match status" value="2"/>
</dbReference>
<evidence type="ECO:0000313" key="4">
    <source>
        <dbReference type="EMBL" id="OCF21531.1"/>
    </source>
</evidence>
<evidence type="ECO:0008006" key="7">
    <source>
        <dbReference type="Google" id="ProtNLM"/>
    </source>
</evidence>
<dbReference type="RefSeq" id="XP_019042601.1">
    <property type="nucleotide sequence ID" value="XM_019195778.1"/>
</dbReference>
<evidence type="ECO:0000256" key="2">
    <source>
        <dbReference type="PROSITE-ProRule" id="PRU00708"/>
    </source>
</evidence>
<dbReference type="GeneID" id="30213609"/>
<dbReference type="InterPro" id="IPR050872">
    <property type="entry name" value="PPR_P_subfamily"/>
</dbReference>
<dbReference type="PANTHER" id="PTHR46128">
    <property type="entry name" value="MITOCHONDRIAL GROUP I INTRON SPLICING FACTOR CCM1"/>
    <property type="match status" value="1"/>
</dbReference>
<keyword evidence="6" id="KW-1185">Reference proteome</keyword>
<dbReference type="NCBIfam" id="TIGR00756">
    <property type="entry name" value="PPR"/>
    <property type="match status" value="2"/>
</dbReference>
<reference evidence="4" key="1">
    <citation type="submission" date="2013-07" db="EMBL/GenBank/DDBJ databases">
        <title>The Genome Sequence of Cryptococcus bestiolae CBS10118.</title>
        <authorList>
            <consortium name="The Broad Institute Genome Sequencing Platform"/>
            <person name="Cuomo C."/>
            <person name="Litvintseva A."/>
            <person name="Chen Y."/>
            <person name="Heitman J."/>
            <person name="Sun S."/>
            <person name="Springer D."/>
            <person name="Dromer F."/>
            <person name="Young S.K."/>
            <person name="Zeng Q."/>
            <person name="Gargeya S."/>
            <person name="Fitzgerald M."/>
            <person name="Abouelleil A."/>
            <person name="Alvarado L."/>
            <person name="Berlin A.M."/>
            <person name="Chapman S.B."/>
            <person name="Dewar J."/>
            <person name="Goldberg J."/>
            <person name="Griggs A."/>
            <person name="Gujja S."/>
            <person name="Hansen M."/>
            <person name="Howarth C."/>
            <person name="Imamovic A."/>
            <person name="Larimer J."/>
            <person name="McCowan C."/>
            <person name="Murphy C."/>
            <person name="Pearson M."/>
            <person name="Priest M."/>
            <person name="Roberts A."/>
            <person name="Saif S."/>
            <person name="Shea T."/>
            <person name="Sykes S."/>
            <person name="Wortman J."/>
            <person name="Nusbaum C."/>
            <person name="Birren B."/>
        </authorList>
    </citation>
    <scope>NUCLEOTIDE SEQUENCE [LARGE SCALE GENOMIC DNA]</scope>
    <source>
        <strain evidence="4">CBS 10118</strain>
    </source>
</reference>
<dbReference type="PANTHER" id="PTHR46128:SF329">
    <property type="entry name" value="MITOCHONDRIAL GROUP I INTRON SPLICING FACTOR DMR1"/>
    <property type="match status" value="1"/>
</dbReference>
<dbReference type="Proteomes" id="UP000092730">
    <property type="component" value="Chromosome 3"/>
</dbReference>
<evidence type="ECO:0000256" key="3">
    <source>
        <dbReference type="SAM" id="MobiDB-lite"/>
    </source>
</evidence>
<accession>A0A1B9FRY9</accession>
<reference evidence="5" key="2">
    <citation type="submission" date="2013-07" db="EMBL/GenBank/DDBJ databases">
        <authorList>
            <consortium name="The Broad Institute Genome Sequencing Platform"/>
            <person name="Cuomo C."/>
            <person name="Litvintseva A."/>
            <person name="Chen Y."/>
            <person name="Heitman J."/>
            <person name="Sun S."/>
            <person name="Springer D."/>
            <person name="Dromer F."/>
            <person name="Young S.K."/>
            <person name="Zeng Q."/>
            <person name="Gargeya S."/>
            <person name="Fitzgerald M."/>
            <person name="Abouelleil A."/>
            <person name="Alvarado L."/>
            <person name="Berlin A.M."/>
            <person name="Chapman S.B."/>
            <person name="Dewar J."/>
            <person name="Goldberg J."/>
            <person name="Griggs A."/>
            <person name="Gujja S."/>
            <person name="Hansen M."/>
            <person name="Howarth C."/>
            <person name="Imamovic A."/>
            <person name="Larimer J."/>
            <person name="McCowan C."/>
            <person name="Murphy C."/>
            <person name="Pearson M."/>
            <person name="Priest M."/>
            <person name="Roberts A."/>
            <person name="Saif S."/>
            <person name="Shea T."/>
            <person name="Sykes S."/>
            <person name="Wortman J."/>
            <person name="Nusbaum C."/>
            <person name="Birren B."/>
        </authorList>
    </citation>
    <scope>NUCLEOTIDE SEQUENCE</scope>
    <source>
        <strain evidence="5">CBS 10118</strain>
    </source>
</reference>
<dbReference type="Gene3D" id="1.25.40.10">
    <property type="entry name" value="Tetratricopeptide repeat domain"/>
    <property type="match status" value="2"/>
</dbReference>
<organism evidence="4">
    <name type="scientific">Kwoniella bestiolae CBS 10118</name>
    <dbReference type="NCBI Taxonomy" id="1296100"/>
    <lineage>
        <taxon>Eukaryota</taxon>
        <taxon>Fungi</taxon>
        <taxon>Dikarya</taxon>
        <taxon>Basidiomycota</taxon>
        <taxon>Agaricomycotina</taxon>
        <taxon>Tremellomycetes</taxon>
        <taxon>Tremellales</taxon>
        <taxon>Cryptococcaceae</taxon>
        <taxon>Kwoniella</taxon>
    </lineage>
</organism>